<reference evidence="5" key="1">
    <citation type="journal article" date="2014" name="BMC Genomics">
        <title>Characterizing the developmental transcriptome of the oriental fruit fly, Bactrocera dorsalis (Diptera: Tephritidae) through comparative genomic analysis with Drosophila melanogaster utilizing modENCODE datasets.</title>
        <authorList>
            <person name="Geib S.M."/>
            <person name="Calla B."/>
            <person name="Hall B."/>
            <person name="Hou S."/>
            <person name="Manoukis N.C."/>
        </authorList>
    </citation>
    <scope>NUCLEOTIDE SEQUENCE</scope>
    <source>
        <strain evidence="5">Punador</strain>
    </source>
</reference>
<protein>
    <recommendedName>
        <fullName evidence="4">Single domain-containing protein</fullName>
    </recommendedName>
</protein>
<comment type="subcellular location">
    <subcellularLocation>
        <location evidence="1">Secreted</location>
    </subcellularLocation>
</comment>
<dbReference type="PANTHER" id="PTHR39957">
    <property type="entry name" value="AT09846P1-RELATED"/>
    <property type="match status" value="1"/>
</dbReference>
<evidence type="ECO:0000259" key="4">
    <source>
        <dbReference type="SMART" id="SM01318"/>
    </source>
</evidence>
<feature type="chain" id="PRO_5001562730" description="Single domain-containing protein" evidence="3">
    <location>
        <begin position="20"/>
        <end position="109"/>
    </location>
</feature>
<dbReference type="EMBL" id="GAKP01003576">
    <property type="protein sequence ID" value="JAC55376.1"/>
    <property type="molecule type" value="Transcribed_RNA"/>
</dbReference>
<evidence type="ECO:0000256" key="1">
    <source>
        <dbReference type="ARBA" id="ARBA00004613"/>
    </source>
</evidence>
<evidence type="ECO:0000256" key="3">
    <source>
        <dbReference type="SAM" id="SignalP"/>
    </source>
</evidence>
<organism evidence="5">
    <name type="scientific">Bactrocera dorsalis</name>
    <name type="common">Oriental fruit fly</name>
    <name type="synonym">Dacus dorsalis</name>
    <dbReference type="NCBI Taxonomy" id="27457"/>
    <lineage>
        <taxon>Eukaryota</taxon>
        <taxon>Metazoa</taxon>
        <taxon>Ecdysozoa</taxon>
        <taxon>Arthropoda</taxon>
        <taxon>Hexapoda</taxon>
        <taxon>Insecta</taxon>
        <taxon>Pterygota</taxon>
        <taxon>Neoptera</taxon>
        <taxon>Endopterygota</taxon>
        <taxon>Diptera</taxon>
        <taxon>Brachycera</taxon>
        <taxon>Muscomorpha</taxon>
        <taxon>Tephritoidea</taxon>
        <taxon>Tephritidae</taxon>
        <taxon>Bactrocera</taxon>
        <taxon>Bactrocera</taxon>
    </lineage>
</organism>
<dbReference type="PANTHER" id="PTHR39957:SF1">
    <property type="entry name" value="AT09846P1-RELATED"/>
    <property type="match status" value="1"/>
</dbReference>
<name>A0A034WII3_BACDO</name>
<dbReference type="SMART" id="SM01318">
    <property type="entry name" value="SVWC"/>
    <property type="match status" value="1"/>
</dbReference>
<feature type="signal peptide" evidence="3">
    <location>
        <begin position="1"/>
        <end position="19"/>
    </location>
</feature>
<proteinExistence type="predicted"/>
<sequence length="109" mass="12443">MKLLTVISLAFCFFATVTTQGYQSYVPNSSDPNNPGHCFHKELQLAIKLDETIRPSNVDLCAELTCEEGGLIRLNHCSRVFPICKDFQYHTLDFTKPFPDCCERYTCNK</sequence>
<accession>A0A034WII3</accession>
<dbReference type="Pfam" id="PF15430">
    <property type="entry name" value="SVWC"/>
    <property type="match status" value="1"/>
</dbReference>
<dbReference type="OrthoDB" id="7390288at2759"/>
<keyword evidence="2" id="KW-0964">Secreted</keyword>
<evidence type="ECO:0000256" key="2">
    <source>
        <dbReference type="ARBA" id="ARBA00022525"/>
    </source>
</evidence>
<feature type="domain" description="Single" evidence="4">
    <location>
        <begin position="38"/>
        <end position="107"/>
    </location>
</feature>
<dbReference type="InterPro" id="IPR053308">
    <property type="entry name" value="Vago-like"/>
</dbReference>
<dbReference type="AlphaFoldDB" id="A0A034WII3"/>
<dbReference type="InterPro" id="IPR029277">
    <property type="entry name" value="SVWC_dom"/>
</dbReference>
<evidence type="ECO:0000313" key="5">
    <source>
        <dbReference type="EMBL" id="JAC55376.1"/>
    </source>
</evidence>
<keyword evidence="3" id="KW-0732">Signal</keyword>
<dbReference type="GO" id="GO:0005576">
    <property type="term" value="C:extracellular region"/>
    <property type="evidence" value="ECO:0007669"/>
    <property type="project" value="UniProtKB-SubCell"/>
</dbReference>